<feature type="region of interest" description="Disordered" evidence="7">
    <location>
        <begin position="1007"/>
        <end position="1029"/>
    </location>
</feature>
<keyword evidence="5" id="KW-0804">Transcription</keyword>
<dbReference type="SMART" id="SM00648">
    <property type="entry name" value="SWAP"/>
    <property type="match status" value="2"/>
</dbReference>
<dbReference type="InterPro" id="IPR019147">
    <property type="entry name" value="SWAP_N_domain"/>
</dbReference>
<evidence type="ECO:0000259" key="8">
    <source>
        <dbReference type="PROSITE" id="PS50128"/>
    </source>
</evidence>
<dbReference type="PANTHER" id="PTHR13161">
    <property type="entry name" value="SPLICING FACTOR SUPPRESSOR OF WHITE APRICOT"/>
    <property type="match status" value="1"/>
</dbReference>
<reference evidence="9 10" key="1">
    <citation type="submission" date="2020-02" db="EMBL/GenBank/DDBJ databases">
        <authorList>
            <person name="Ferguson B K."/>
        </authorList>
    </citation>
    <scope>NUCLEOTIDE SEQUENCE [LARGE SCALE GENOMIC DNA]</scope>
</reference>
<dbReference type="EMBL" id="CADCXU010017610">
    <property type="protein sequence ID" value="CAB0006366.1"/>
    <property type="molecule type" value="Genomic_DNA"/>
</dbReference>
<evidence type="ECO:0000256" key="7">
    <source>
        <dbReference type="SAM" id="MobiDB-lite"/>
    </source>
</evidence>
<keyword evidence="4" id="KW-0805">Transcription regulation</keyword>
<keyword evidence="2" id="KW-0677">Repeat</keyword>
<dbReference type="OrthoDB" id="5836667at2759"/>
<dbReference type="PANTHER" id="PTHR13161:SF15">
    <property type="entry name" value="SPLICING FACTOR, SUPPRESSOR OF WHITE-APRICOT HOMOLOG"/>
    <property type="match status" value="1"/>
</dbReference>
<dbReference type="SUPFAM" id="SSF109905">
    <property type="entry name" value="Surp module (SWAP domain)"/>
    <property type="match status" value="2"/>
</dbReference>
<dbReference type="InterPro" id="IPR035967">
    <property type="entry name" value="SWAP/Surp_sf"/>
</dbReference>
<dbReference type="PROSITE" id="PS50128">
    <property type="entry name" value="SURP"/>
    <property type="match status" value="2"/>
</dbReference>
<dbReference type="GO" id="GO:0000395">
    <property type="term" value="P:mRNA 5'-splice site recognition"/>
    <property type="evidence" value="ECO:0007669"/>
    <property type="project" value="TreeGrafter"/>
</dbReference>
<dbReference type="GO" id="GO:0003723">
    <property type="term" value="F:RNA binding"/>
    <property type="evidence" value="ECO:0007669"/>
    <property type="project" value="UniProtKB-KW"/>
</dbReference>
<evidence type="ECO:0000256" key="5">
    <source>
        <dbReference type="ARBA" id="ARBA00023163"/>
    </source>
</evidence>
<dbReference type="Pfam" id="PF09750">
    <property type="entry name" value="DRY_EERY"/>
    <property type="match status" value="1"/>
</dbReference>
<feature type="compositionally biased region" description="Basic and acidic residues" evidence="7">
    <location>
        <begin position="1042"/>
        <end position="1058"/>
    </location>
</feature>
<feature type="region of interest" description="Disordered" evidence="7">
    <location>
        <begin position="951"/>
        <end position="978"/>
    </location>
</feature>
<protein>
    <recommendedName>
        <fullName evidence="8">SURP motif domain-containing protein</fullName>
    </recommendedName>
</protein>
<proteinExistence type="predicted"/>
<keyword evidence="10" id="KW-1185">Reference proteome</keyword>
<dbReference type="AlphaFoldDB" id="A0A6H5GRB5"/>
<keyword evidence="1" id="KW-0507">mRNA processing</keyword>
<feature type="region of interest" description="Disordered" evidence="7">
    <location>
        <begin position="860"/>
        <end position="895"/>
    </location>
</feature>
<dbReference type="InterPro" id="IPR013877">
    <property type="entry name" value="YAP-bd/ALF4/Glomulin"/>
</dbReference>
<feature type="domain" description="SURP motif" evidence="8">
    <location>
        <begin position="901"/>
        <end position="941"/>
    </location>
</feature>
<sequence>MATEPDAYEEKRAAFVKTIAQYMANNETVNAFDSLNDLQNAKMFQDSSHELIWTLGKYVTKKVKFENFDSFRCAQQTLERIARECCPQETYLELLEEAEDSDDVKFVTLIEIIKHCLCRMPKQRGKSICWVCDLIVRHLSKMDDVRDGQGDNGSGDFEDDEGILKGDSGFSGNVTLVYEGIVEFFEPLINEVQGGECDVPVDHMEEYKTDMKTCLIKCLGRPLVHVDLSSESEYHSLAHRLVKMINSLVPEPFQLLERVDMSFGCVEFLDDDAVNTAYNNVSLGCYFYLIFEDSATMLTLSHVFSPRYLFECAMAMAFDLMFTNEAPLVYKALRLFDKVLDRLSPNTVAFNSIKDSVLSKFLEMITQNMVHNNVKEVRQLSVSVFPKFLNKFTQDGQYTILFNVNQLSPDPGFTGYAMTLVKERVRFALDSKDPASLKYFTGKKLVDLLLRYCRITGLVESDLHLHTDLIVTCLNLIRYLLIRDRNNEAELAGYLSTVDETYIEPVKKACAFARGLYEGYKAEPVDIHVNVLGSGNVLPEMSPAEQRQMMNDNLLRVDMIESLACRVSECLVEYKENRQVAAVAEFDGAIRPIVELCRAAMRGNSDDQEKAELLVFGYACKLFRDDDRASAIDSGAHLIPWMGDDSLRIDRYDGRGALYDLAAHEPKEFYPLDESGEEEKALEQLCDEERYRSLYINEEEELTYKEEEAKRQYQQTLNYGEVAYSYDAAASNPTTEEQPPQAEVALTTGSRPFVPSAELQLPPDMDAPKTVKHNAIIERTALFLAQQGSQMEILMKVKQQGNKNFDFLSHQDPLHRYYLHLKQLIKSGSYVPREQDLTEEETPEESTEDSYLHPSLIAAKNTGSASNTPPPPSALVVEEKPKAPKPPPTDHNAPPDYVQKIIEVMVKFVIRNGIRFETAILKRNDVRFSFLNPKNPYNAFYKLQLDIKQKQYESKSQHSSTKENNPEGNSVGAKPGLKRKPLPVCFSIKKPKESEGLDAPSALLLEESSEDEDCGSSTPPKQAKMADPEPELLSATLEKQLKKMSAETAKKSKGKIESHLSPIEKTADKSENPEEPPLNILKKSLHEYVHNNVKFSGGRIAFAVNTRSLPSSGEIAQNHPSCKYMNMKTSFMVPLLRVFFQIAPQVSGAARRASAGDANFVGKFIGGRGIAQDERRSSANVQSELVQAGRSQICPISQGHHQRCSPAKSVHVRFAESDISRAPIPKRLLFDASNREDSREHCSIFDSG</sequence>
<dbReference type="Pfam" id="PF08568">
    <property type="entry name" value="Kinetochor_Ybp2"/>
    <property type="match status" value="1"/>
</dbReference>
<dbReference type="SMART" id="SM01141">
    <property type="entry name" value="DRY_EERY"/>
    <property type="match status" value="1"/>
</dbReference>
<evidence type="ECO:0000313" key="9">
    <source>
        <dbReference type="EMBL" id="CAB0006366.1"/>
    </source>
</evidence>
<name>A0A6H5GRB5_9HEMI</name>
<feature type="compositionally biased region" description="Basic and acidic residues" evidence="7">
    <location>
        <begin position="951"/>
        <end position="965"/>
    </location>
</feature>
<keyword evidence="3" id="KW-0694">RNA-binding</keyword>
<keyword evidence="6" id="KW-0508">mRNA splicing</keyword>
<feature type="region of interest" description="Disordered" evidence="7">
    <location>
        <begin position="1042"/>
        <end position="1077"/>
    </location>
</feature>
<organism evidence="9 10">
    <name type="scientific">Nesidiocoris tenuis</name>
    <dbReference type="NCBI Taxonomy" id="355587"/>
    <lineage>
        <taxon>Eukaryota</taxon>
        <taxon>Metazoa</taxon>
        <taxon>Ecdysozoa</taxon>
        <taxon>Arthropoda</taxon>
        <taxon>Hexapoda</taxon>
        <taxon>Insecta</taxon>
        <taxon>Pterygota</taxon>
        <taxon>Neoptera</taxon>
        <taxon>Paraneoptera</taxon>
        <taxon>Hemiptera</taxon>
        <taxon>Heteroptera</taxon>
        <taxon>Panheteroptera</taxon>
        <taxon>Cimicomorpha</taxon>
        <taxon>Miridae</taxon>
        <taxon>Dicyphina</taxon>
        <taxon>Nesidiocoris</taxon>
    </lineage>
</organism>
<feature type="domain" description="SURP motif" evidence="8">
    <location>
        <begin position="776"/>
        <end position="818"/>
    </location>
</feature>
<evidence type="ECO:0000256" key="4">
    <source>
        <dbReference type="ARBA" id="ARBA00023015"/>
    </source>
</evidence>
<evidence type="ECO:0000256" key="3">
    <source>
        <dbReference type="ARBA" id="ARBA00022884"/>
    </source>
</evidence>
<dbReference type="InterPro" id="IPR040397">
    <property type="entry name" value="SWAP"/>
</dbReference>
<evidence type="ECO:0000256" key="6">
    <source>
        <dbReference type="ARBA" id="ARBA00023187"/>
    </source>
</evidence>
<evidence type="ECO:0000256" key="1">
    <source>
        <dbReference type="ARBA" id="ARBA00022664"/>
    </source>
</evidence>
<evidence type="ECO:0000256" key="2">
    <source>
        <dbReference type="ARBA" id="ARBA00022737"/>
    </source>
</evidence>
<dbReference type="InterPro" id="IPR000061">
    <property type="entry name" value="Surp"/>
</dbReference>
<evidence type="ECO:0000313" key="10">
    <source>
        <dbReference type="Proteomes" id="UP000479000"/>
    </source>
</evidence>
<gene>
    <name evidence="9" type="ORF">NTEN_LOCUS11843</name>
</gene>
<dbReference type="Proteomes" id="UP000479000">
    <property type="component" value="Unassembled WGS sequence"/>
</dbReference>
<dbReference type="Pfam" id="PF01805">
    <property type="entry name" value="Surp"/>
    <property type="match status" value="2"/>
</dbReference>
<dbReference type="Gene3D" id="1.10.10.790">
    <property type="entry name" value="Surp module"/>
    <property type="match status" value="2"/>
</dbReference>
<accession>A0A6H5GRB5</accession>